<evidence type="ECO:0000256" key="2">
    <source>
        <dbReference type="ARBA" id="ARBA00016807"/>
    </source>
</evidence>
<dbReference type="PANTHER" id="PTHR23098">
    <property type="entry name" value="AGAP001331-PA-RELATED"/>
    <property type="match status" value="1"/>
</dbReference>
<evidence type="ECO:0000256" key="1">
    <source>
        <dbReference type="ARBA" id="ARBA00011764"/>
    </source>
</evidence>
<reference evidence="5" key="1">
    <citation type="submission" date="2023-10" db="EMBL/GenBank/DDBJ databases">
        <title>Genome assemblies of two species of porcelain crab, Petrolisthes cinctipes and Petrolisthes manimaculis (Anomura: Porcellanidae).</title>
        <authorList>
            <person name="Angst P."/>
        </authorList>
    </citation>
    <scope>NUCLEOTIDE SEQUENCE</scope>
    <source>
        <strain evidence="5">PB745_01</strain>
        <tissue evidence="5">Gill</tissue>
    </source>
</reference>
<dbReference type="Proteomes" id="UP001286313">
    <property type="component" value="Unassembled WGS sequence"/>
</dbReference>
<dbReference type="GO" id="GO:0005634">
    <property type="term" value="C:nucleus"/>
    <property type="evidence" value="ECO:0007669"/>
    <property type="project" value="TreeGrafter"/>
</dbReference>
<proteinExistence type="predicted"/>
<feature type="domain" description="Myb/SANT-like DNA-binding" evidence="4">
    <location>
        <begin position="15"/>
        <end position="93"/>
    </location>
</feature>
<accession>A0AAE1KSP5</accession>
<dbReference type="EMBL" id="JAWQEG010000884">
    <property type="protein sequence ID" value="KAK3884436.1"/>
    <property type="molecule type" value="Genomic_DNA"/>
</dbReference>
<protein>
    <recommendedName>
        <fullName evidence="2">Regulatory protein zeste</fullName>
    </recommendedName>
</protein>
<comment type="caution">
    <text evidence="5">The sequence shown here is derived from an EMBL/GenBank/DDBJ whole genome shotgun (WGS) entry which is preliminary data.</text>
</comment>
<evidence type="ECO:0000313" key="6">
    <source>
        <dbReference type="Proteomes" id="UP001286313"/>
    </source>
</evidence>
<dbReference type="PANTHER" id="PTHR23098:SF16">
    <property type="entry name" value="REGULATORY PROTEIN ZESTE"/>
    <property type="match status" value="1"/>
</dbReference>
<gene>
    <name evidence="5" type="ORF">Pcinc_011273</name>
</gene>
<evidence type="ECO:0000313" key="5">
    <source>
        <dbReference type="EMBL" id="KAK3884436.1"/>
    </source>
</evidence>
<organism evidence="5 6">
    <name type="scientific">Petrolisthes cinctipes</name>
    <name type="common">Flat porcelain crab</name>
    <dbReference type="NCBI Taxonomy" id="88211"/>
    <lineage>
        <taxon>Eukaryota</taxon>
        <taxon>Metazoa</taxon>
        <taxon>Ecdysozoa</taxon>
        <taxon>Arthropoda</taxon>
        <taxon>Crustacea</taxon>
        <taxon>Multicrustacea</taxon>
        <taxon>Malacostraca</taxon>
        <taxon>Eumalacostraca</taxon>
        <taxon>Eucarida</taxon>
        <taxon>Decapoda</taxon>
        <taxon>Pleocyemata</taxon>
        <taxon>Anomura</taxon>
        <taxon>Galatheoidea</taxon>
        <taxon>Porcellanidae</taxon>
        <taxon>Petrolisthes</taxon>
    </lineage>
</organism>
<evidence type="ECO:0000259" key="4">
    <source>
        <dbReference type="Pfam" id="PF13873"/>
    </source>
</evidence>
<dbReference type="InterPro" id="IPR028002">
    <property type="entry name" value="Myb_DNA-bind_5"/>
</dbReference>
<name>A0AAE1KSP5_PETCI</name>
<sequence length="102" mass="11660">MEAAGPSRNKRPWSPNFTNAELLAMDTSITEKQNIIFGKFYFDSASTAVRMKAAAWQHVTDAVNAVSRVQREVADIKLKFKHFKSEVKKKRAKDLQYQKESP</sequence>
<dbReference type="Pfam" id="PF13873">
    <property type="entry name" value="Myb_DNA-bind_5"/>
    <property type="match status" value="1"/>
</dbReference>
<evidence type="ECO:0000256" key="3">
    <source>
        <dbReference type="ARBA" id="ARBA00025466"/>
    </source>
</evidence>
<dbReference type="AlphaFoldDB" id="A0AAE1KSP5"/>
<comment type="function">
    <text evidence="3">Involved in transvection phenomena (= synapsis-dependent gene expression), where the synaptic pairing of chromosomes carrying genes with which zeste interacts influences the expression of these genes. Zeste binds to DNA and stimulates transcription from a nearby promoter.</text>
</comment>
<keyword evidence="6" id="KW-1185">Reference proteome</keyword>
<comment type="subunit">
    <text evidence="1">Self-associates forming complexes of several hundred monomers.</text>
</comment>